<sequence length="111" mass="12192">MPAPGIPATTTTADELGGRSIAPPWVARREVHLVVVDATPAQARAGQRARGRIVRERAMRRHERGWADARVEREQWTTVTRLTRSAERSEAVADAAHRLQRPGAVAELAAQ</sequence>
<comment type="caution">
    <text evidence="2">The sequence shown here is derived from an EMBL/GenBank/DDBJ whole genome shotgun (WGS) entry which is preliminary data.</text>
</comment>
<accession>A0ABU4HV08</accession>
<feature type="region of interest" description="Disordered" evidence="1">
    <location>
        <begin position="1"/>
        <end position="20"/>
    </location>
</feature>
<keyword evidence="3" id="KW-1185">Reference proteome</keyword>
<gene>
    <name evidence="2" type="ORF">R7226_22410</name>
</gene>
<feature type="compositionally biased region" description="Low complexity" evidence="1">
    <location>
        <begin position="1"/>
        <end position="13"/>
    </location>
</feature>
<evidence type="ECO:0000256" key="1">
    <source>
        <dbReference type="SAM" id="MobiDB-lite"/>
    </source>
</evidence>
<dbReference type="Proteomes" id="UP001284601">
    <property type="component" value="Unassembled WGS sequence"/>
</dbReference>
<evidence type="ECO:0000313" key="3">
    <source>
        <dbReference type="Proteomes" id="UP001284601"/>
    </source>
</evidence>
<dbReference type="EMBL" id="JAWSTH010000075">
    <property type="protein sequence ID" value="MDW5597116.1"/>
    <property type="molecule type" value="Genomic_DNA"/>
</dbReference>
<organism evidence="2 3">
    <name type="scientific">Conexibacter stalactiti</name>
    <dbReference type="NCBI Taxonomy" id="1940611"/>
    <lineage>
        <taxon>Bacteria</taxon>
        <taxon>Bacillati</taxon>
        <taxon>Actinomycetota</taxon>
        <taxon>Thermoleophilia</taxon>
        <taxon>Solirubrobacterales</taxon>
        <taxon>Conexibacteraceae</taxon>
        <taxon>Conexibacter</taxon>
    </lineage>
</organism>
<dbReference type="RefSeq" id="WP_318599577.1">
    <property type="nucleotide sequence ID" value="NZ_JAWSTH010000075.1"/>
</dbReference>
<name>A0ABU4HV08_9ACTN</name>
<proteinExistence type="predicted"/>
<protein>
    <submittedName>
        <fullName evidence="2">Uncharacterized protein</fullName>
    </submittedName>
</protein>
<reference evidence="3" key="1">
    <citation type="submission" date="2023-07" db="EMBL/GenBank/DDBJ databases">
        <title>Conexibacter stalactiti sp. nov., isolated from stalactites in a lava cave and emended description of the genus Conexibacter.</title>
        <authorList>
            <person name="Lee S.D."/>
        </authorList>
    </citation>
    <scope>NUCLEOTIDE SEQUENCE [LARGE SCALE GENOMIC DNA]</scope>
    <source>
        <strain evidence="3">KCTC 39840</strain>
    </source>
</reference>
<evidence type="ECO:0000313" key="2">
    <source>
        <dbReference type="EMBL" id="MDW5597116.1"/>
    </source>
</evidence>